<dbReference type="GO" id="GO:0009279">
    <property type="term" value="C:cell outer membrane"/>
    <property type="evidence" value="ECO:0007669"/>
    <property type="project" value="UniProtKB-SubCell"/>
</dbReference>
<dbReference type="RefSeq" id="WP_109270172.1">
    <property type="nucleotide sequence ID" value="NZ_QFFF01000001.1"/>
</dbReference>
<dbReference type="GO" id="GO:0003774">
    <property type="term" value="F:cytoskeletal motor activity"/>
    <property type="evidence" value="ECO:0007669"/>
    <property type="project" value="InterPro"/>
</dbReference>
<evidence type="ECO:0000256" key="3">
    <source>
        <dbReference type="ARBA" id="ARBA00022729"/>
    </source>
</evidence>
<keyword evidence="4 7" id="KW-0472">Membrane</keyword>
<proteinExistence type="inferred from homology"/>
<evidence type="ECO:0000256" key="2">
    <source>
        <dbReference type="ARBA" id="ARBA00006929"/>
    </source>
</evidence>
<dbReference type="OrthoDB" id="9789227at2"/>
<evidence type="ECO:0000256" key="8">
    <source>
        <dbReference type="SAM" id="SignalP"/>
    </source>
</evidence>
<comment type="caution">
    <text evidence="9">The sequence shown here is derived from an EMBL/GenBank/DDBJ whole genome shotgun (WGS) entry which is preliminary data.</text>
</comment>
<comment type="subcellular location">
    <subcellularLocation>
        <location evidence="7">Cell outer membrane</location>
        <topology evidence="7">Lipid-anchor</topology>
    </subcellularLocation>
    <subcellularLocation>
        <location evidence="7">Bacterial flagellum basal body</location>
    </subcellularLocation>
</comment>
<dbReference type="PANTHER" id="PTHR34933">
    <property type="entry name" value="FLAGELLAR L-RING PROTEIN"/>
    <property type="match status" value="1"/>
</dbReference>
<keyword evidence="9" id="KW-0282">Flagellum</keyword>
<dbReference type="HAMAP" id="MF_00415">
    <property type="entry name" value="FlgH"/>
    <property type="match status" value="1"/>
</dbReference>
<keyword evidence="5 7" id="KW-0975">Bacterial flagellum</keyword>
<dbReference type="PANTHER" id="PTHR34933:SF1">
    <property type="entry name" value="FLAGELLAR L-RING PROTEIN"/>
    <property type="match status" value="1"/>
</dbReference>
<gene>
    <name evidence="7" type="primary">flgH</name>
    <name evidence="9" type="ORF">DF286_03475</name>
</gene>
<comment type="subunit">
    <text evidence="7">The basal body constitutes a major portion of the flagellar organelle and consists of four rings (L,P,S, and M) mounted on a central rod.</text>
</comment>
<keyword evidence="6 7" id="KW-0998">Cell outer membrane</keyword>
<evidence type="ECO:0000256" key="6">
    <source>
        <dbReference type="ARBA" id="ARBA00023237"/>
    </source>
</evidence>
<dbReference type="Proteomes" id="UP000245916">
    <property type="component" value="Unassembled WGS sequence"/>
</dbReference>
<evidence type="ECO:0000256" key="7">
    <source>
        <dbReference type="HAMAP-Rule" id="MF_00415"/>
    </source>
</evidence>
<dbReference type="InterPro" id="IPR000527">
    <property type="entry name" value="Flag_Lring"/>
</dbReference>
<keyword evidence="7" id="KW-0449">Lipoprotein</keyword>
<keyword evidence="9" id="KW-0966">Cell projection</keyword>
<keyword evidence="3 7" id="KW-0732">Signal</keyword>
<dbReference type="Pfam" id="PF02107">
    <property type="entry name" value="FlgH"/>
    <property type="match status" value="1"/>
</dbReference>
<evidence type="ECO:0000256" key="5">
    <source>
        <dbReference type="ARBA" id="ARBA00023143"/>
    </source>
</evidence>
<dbReference type="GO" id="GO:0009427">
    <property type="term" value="C:bacterial-type flagellum basal body, distal rod, L ring"/>
    <property type="evidence" value="ECO:0007669"/>
    <property type="project" value="InterPro"/>
</dbReference>
<sequence>MRTSSFKIAAALPLLALAACMGGGNGGLSPEFAASYAPPPPPVPHSNGSIFQASYGYTPLTSGARASQVGDILTIALVERTVASKSNSASTDRSGEFGITPPSTGPLSFFDPTDIATGGDLSFNGEGEAAQSNRLNGEISVTVAEVYPNGTMLVKGQKLVNINRGDEYIQISGLVRQADIGPDNRVPSTRVADARIAYSGKGEIARASRQGWLQRFFTAVSPF</sequence>
<dbReference type="GO" id="GO:0071973">
    <property type="term" value="P:bacterial-type flagellum-dependent cell motility"/>
    <property type="evidence" value="ECO:0007669"/>
    <property type="project" value="InterPro"/>
</dbReference>
<dbReference type="PROSITE" id="PS51257">
    <property type="entry name" value="PROKAR_LIPOPROTEIN"/>
    <property type="match status" value="1"/>
</dbReference>
<evidence type="ECO:0000256" key="4">
    <source>
        <dbReference type="ARBA" id="ARBA00023136"/>
    </source>
</evidence>
<organism evidence="9 10">
    <name type="scientific">Allosphingosinicella humi</name>
    <dbReference type="NCBI Taxonomy" id="2068657"/>
    <lineage>
        <taxon>Bacteria</taxon>
        <taxon>Pseudomonadati</taxon>
        <taxon>Pseudomonadota</taxon>
        <taxon>Alphaproteobacteria</taxon>
        <taxon>Sphingomonadales</taxon>
        <taxon>Sphingomonadaceae</taxon>
        <taxon>Allosphingosinicella</taxon>
    </lineage>
</organism>
<dbReference type="AlphaFoldDB" id="A0A2U2J128"/>
<feature type="signal peptide" evidence="8">
    <location>
        <begin position="1"/>
        <end position="18"/>
    </location>
</feature>
<keyword evidence="10" id="KW-1185">Reference proteome</keyword>
<comment type="function">
    <text evidence="1 7">Assembles around the rod to form the L-ring and probably protects the motor/basal body from shearing forces during rotation.</text>
</comment>
<accession>A0A2U2J128</accession>
<dbReference type="EMBL" id="QFFF01000001">
    <property type="protein sequence ID" value="PWG02032.1"/>
    <property type="molecule type" value="Genomic_DNA"/>
</dbReference>
<comment type="similarity">
    <text evidence="2 7">Belongs to the FlgH family.</text>
</comment>
<dbReference type="PRINTS" id="PR01008">
    <property type="entry name" value="FLGLRINGFLGH"/>
</dbReference>
<feature type="chain" id="PRO_5015421378" description="Flagellar L-ring protein" evidence="8">
    <location>
        <begin position="19"/>
        <end position="223"/>
    </location>
</feature>
<evidence type="ECO:0000256" key="1">
    <source>
        <dbReference type="ARBA" id="ARBA00002591"/>
    </source>
</evidence>
<evidence type="ECO:0000313" key="10">
    <source>
        <dbReference type="Proteomes" id="UP000245916"/>
    </source>
</evidence>
<evidence type="ECO:0000313" key="9">
    <source>
        <dbReference type="EMBL" id="PWG02032.1"/>
    </source>
</evidence>
<reference evidence="9 10" key="1">
    <citation type="submission" date="2018-05" db="EMBL/GenBank/DDBJ databases">
        <title>Genome of Sphingosinicella humi QZX222.</title>
        <authorList>
            <person name="Qiao Z."/>
            <person name="Wang G."/>
        </authorList>
    </citation>
    <scope>NUCLEOTIDE SEQUENCE [LARGE SCALE GENOMIC DNA]</scope>
    <source>
        <strain evidence="9 10">QZX222</strain>
    </source>
</reference>
<name>A0A2U2J128_9SPHN</name>
<protein>
    <recommendedName>
        <fullName evidence="7">Flagellar L-ring protein</fullName>
    </recommendedName>
    <alternativeName>
        <fullName evidence="7">Basal body L-ring protein</fullName>
    </alternativeName>
</protein>
<keyword evidence="9" id="KW-0969">Cilium</keyword>